<evidence type="ECO:0000256" key="3">
    <source>
        <dbReference type="ARBA" id="ARBA00022801"/>
    </source>
</evidence>
<protein>
    <submittedName>
        <fullName evidence="6">Glycoside hydrolase family 3 C-terminal domain-containing protein</fullName>
    </submittedName>
</protein>
<keyword evidence="3 6" id="KW-0378">Hydrolase</keyword>
<dbReference type="Gene3D" id="3.20.20.300">
    <property type="entry name" value="Glycoside hydrolase, family 3, N-terminal domain"/>
    <property type="match status" value="1"/>
</dbReference>
<evidence type="ECO:0000256" key="2">
    <source>
        <dbReference type="ARBA" id="ARBA00022729"/>
    </source>
</evidence>
<dbReference type="SMART" id="SM01217">
    <property type="entry name" value="Fn3_like"/>
    <property type="match status" value="1"/>
</dbReference>
<gene>
    <name evidence="6" type="ORF">H9950_06875</name>
</gene>
<name>A0A9D2HXX0_9BACE</name>
<sequence length="739" mass="82002">MNKHLLTGFLLAGALMTTAPTVQGQEVPPYLNADLPMETRINDLVSRMTLEEKVSQMTHTSKGIPRLGIPDYNWWNECLHGVARSAEKVTVFPQPIGLAATFNPEELQKSADMIADEGRAVYNASVRKGNTIQRYTGLTFWTPNINIFRDPRWGRGHETYGEDPYLTAEMGIAMVKGLQGNDPDYLKVSACAKHFAVHSGPEPLRHEFNATASDHDLKDTYLPAFYCLIKEANVSGIMCAYNRFNGEPCCGSNLFLRKILLHDWNFEGYVTSDCWAISDFLYGHKTHADSISASADAVLHGTDLECGDMYRSLGKAVEAGLITEEQIDISLKRLLRIRFRLGMFDPADRVPYASIPYSVLESRPHQEQALKMARQSMVLLKNEHRLLPLSAGIKKIALIGPNAHNETTQLGNYNGIPSNNITLLEALQAEKGIEVVYDEVSDFTQLKEGTDLEQLADRYKDVDLIIYAGGVSPLLEGEAGDAGEADGFAGGDRTTIQLPAIQTEVMKRLKRLNKPMVFICMSGGAMAYNWEAENIPAIIQAWYGGQAAGTALADILFGRYNPSGKLPVTFYRSDADLPPMEDYSMANRTYRYFSGDVLYPFGYGLSYTSFKYRKLQCPQVTQTGDSLTVTVEVCNTGKRAGEEVVQLYLSHRAMAPEAPLCQLVRFQKVILQPGERKTVIFRLSPRDLAYVDETGGVGTMPGTVTIYAGNVCPSAPQRFTEGILSRTIELQGEPKYFLY</sequence>
<dbReference type="Pfam" id="PF01915">
    <property type="entry name" value="Glyco_hydro_3_C"/>
    <property type="match status" value="1"/>
</dbReference>
<dbReference type="GO" id="GO:0031222">
    <property type="term" value="P:arabinan catabolic process"/>
    <property type="evidence" value="ECO:0007669"/>
    <property type="project" value="TreeGrafter"/>
</dbReference>
<dbReference type="AlphaFoldDB" id="A0A9D2HXX0"/>
<dbReference type="Gene3D" id="3.40.50.1700">
    <property type="entry name" value="Glycoside hydrolase family 3 C-terminal domain"/>
    <property type="match status" value="1"/>
</dbReference>
<dbReference type="InterPro" id="IPR001764">
    <property type="entry name" value="Glyco_hydro_3_N"/>
</dbReference>
<proteinExistence type="inferred from homology"/>
<comment type="similarity">
    <text evidence="1">Belongs to the glycosyl hydrolase 3 family.</text>
</comment>
<dbReference type="Proteomes" id="UP000823862">
    <property type="component" value="Unassembled WGS sequence"/>
</dbReference>
<feature type="domain" description="Fibronectin type III-like" evidence="5">
    <location>
        <begin position="643"/>
        <end position="712"/>
    </location>
</feature>
<dbReference type="InterPro" id="IPR036962">
    <property type="entry name" value="Glyco_hydro_3_N_sf"/>
</dbReference>
<evidence type="ECO:0000256" key="4">
    <source>
        <dbReference type="SAM" id="SignalP"/>
    </source>
</evidence>
<evidence type="ECO:0000259" key="5">
    <source>
        <dbReference type="SMART" id="SM01217"/>
    </source>
</evidence>
<dbReference type="InterPro" id="IPR026891">
    <property type="entry name" value="Fn3-like"/>
</dbReference>
<dbReference type="SUPFAM" id="SSF51445">
    <property type="entry name" value="(Trans)glycosidases"/>
    <property type="match status" value="1"/>
</dbReference>
<comment type="caution">
    <text evidence="6">The sequence shown here is derived from an EMBL/GenBank/DDBJ whole genome shotgun (WGS) entry which is preliminary data.</text>
</comment>
<reference evidence="6" key="1">
    <citation type="journal article" date="2021" name="PeerJ">
        <title>Extensive microbial diversity within the chicken gut microbiome revealed by metagenomics and culture.</title>
        <authorList>
            <person name="Gilroy R."/>
            <person name="Ravi A."/>
            <person name="Getino M."/>
            <person name="Pursley I."/>
            <person name="Horton D.L."/>
            <person name="Alikhan N.F."/>
            <person name="Baker D."/>
            <person name="Gharbi K."/>
            <person name="Hall N."/>
            <person name="Watson M."/>
            <person name="Adriaenssens E.M."/>
            <person name="Foster-Nyarko E."/>
            <person name="Jarju S."/>
            <person name="Secka A."/>
            <person name="Antonio M."/>
            <person name="Oren A."/>
            <person name="Chaudhuri R.R."/>
            <person name="La Ragione R."/>
            <person name="Hildebrand F."/>
            <person name="Pallen M.J."/>
        </authorList>
    </citation>
    <scope>NUCLEOTIDE SEQUENCE</scope>
    <source>
        <strain evidence="6">ChiHjej12B11-9795</strain>
    </source>
</reference>
<dbReference type="GO" id="GO:0009044">
    <property type="term" value="F:xylan 1,4-beta-xylosidase activity"/>
    <property type="evidence" value="ECO:0007669"/>
    <property type="project" value="InterPro"/>
</dbReference>
<dbReference type="Pfam" id="PF14310">
    <property type="entry name" value="Fn3-like"/>
    <property type="match status" value="1"/>
</dbReference>
<dbReference type="PANTHER" id="PTHR42721:SF3">
    <property type="entry name" value="BETA-D-XYLOSIDASE 5-RELATED"/>
    <property type="match status" value="1"/>
</dbReference>
<dbReference type="SUPFAM" id="SSF52279">
    <property type="entry name" value="Beta-D-glucan exohydrolase, C-terminal domain"/>
    <property type="match status" value="1"/>
</dbReference>
<dbReference type="EMBL" id="DWZI01000036">
    <property type="protein sequence ID" value="HJA85897.1"/>
    <property type="molecule type" value="Genomic_DNA"/>
</dbReference>
<dbReference type="Gene3D" id="2.60.40.10">
    <property type="entry name" value="Immunoglobulins"/>
    <property type="match status" value="1"/>
</dbReference>
<evidence type="ECO:0000313" key="7">
    <source>
        <dbReference type="Proteomes" id="UP000823862"/>
    </source>
</evidence>
<dbReference type="InterPro" id="IPR013783">
    <property type="entry name" value="Ig-like_fold"/>
</dbReference>
<evidence type="ECO:0000256" key="1">
    <source>
        <dbReference type="ARBA" id="ARBA00005336"/>
    </source>
</evidence>
<dbReference type="InterPro" id="IPR044993">
    <property type="entry name" value="BXL"/>
</dbReference>
<dbReference type="GO" id="GO:0046556">
    <property type="term" value="F:alpha-L-arabinofuranosidase activity"/>
    <property type="evidence" value="ECO:0007669"/>
    <property type="project" value="TreeGrafter"/>
</dbReference>
<dbReference type="PANTHER" id="PTHR42721">
    <property type="entry name" value="SUGAR HYDROLASE-RELATED"/>
    <property type="match status" value="1"/>
</dbReference>
<dbReference type="Pfam" id="PF00933">
    <property type="entry name" value="Glyco_hydro_3"/>
    <property type="match status" value="1"/>
</dbReference>
<dbReference type="GO" id="GO:0045493">
    <property type="term" value="P:xylan catabolic process"/>
    <property type="evidence" value="ECO:0007669"/>
    <property type="project" value="InterPro"/>
</dbReference>
<keyword evidence="2 4" id="KW-0732">Signal</keyword>
<feature type="chain" id="PRO_5039182780" evidence="4">
    <location>
        <begin position="25"/>
        <end position="739"/>
    </location>
</feature>
<evidence type="ECO:0000313" key="6">
    <source>
        <dbReference type="EMBL" id="HJA85897.1"/>
    </source>
</evidence>
<dbReference type="InterPro" id="IPR036881">
    <property type="entry name" value="Glyco_hydro_3_C_sf"/>
</dbReference>
<accession>A0A9D2HXX0</accession>
<organism evidence="6 7">
    <name type="scientific">Candidatus Bacteroides avicola</name>
    <dbReference type="NCBI Taxonomy" id="2838468"/>
    <lineage>
        <taxon>Bacteria</taxon>
        <taxon>Pseudomonadati</taxon>
        <taxon>Bacteroidota</taxon>
        <taxon>Bacteroidia</taxon>
        <taxon>Bacteroidales</taxon>
        <taxon>Bacteroidaceae</taxon>
        <taxon>Bacteroides</taxon>
    </lineage>
</organism>
<dbReference type="InterPro" id="IPR017853">
    <property type="entry name" value="GH"/>
</dbReference>
<feature type="signal peptide" evidence="4">
    <location>
        <begin position="1"/>
        <end position="24"/>
    </location>
</feature>
<dbReference type="PRINTS" id="PR00133">
    <property type="entry name" value="GLHYDRLASE3"/>
</dbReference>
<dbReference type="InterPro" id="IPR002772">
    <property type="entry name" value="Glyco_hydro_3_C"/>
</dbReference>
<reference evidence="6" key="2">
    <citation type="submission" date="2021-04" db="EMBL/GenBank/DDBJ databases">
        <authorList>
            <person name="Gilroy R."/>
        </authorList>
    </citation>
    <scope>NUCLEOTIDE SEQUENCE</scope>
    <source>
        <strain evidence="6">ChiHjej12B11-9795</strain>
    </source>
</reference>